<dbReference type="Proteomes" id="UP001202248">
    <property type="component" value="Unassembled WGS sequence"/>
</dbReference>
<dbReference type="EMBL" id="JAKWBL010000001">
    <property type="protein sequence ID" value="MCH5596622.1"/>
    <property type="molecule type" value="Genomic_DNA"/>
</dbReference>
<evidence type="ECO:0008006" key="3">
    <source>
        <dbReference type="Google" id="ProtNLM"/>
    </source>
</evidence>
<dbReference type="SUPFAM" id="SSF56935">
    <property type="entry name" value="Porins"/>
    <property type="match status" value="1"/>
</dbReference>
<proteinExistence type="predicted"/>
<dbReference type="RefSeq" id="WP_240825894.1">
    <property type="nucleotide sequence ID" value="NZ_JAKWBL010000001.1"/>
</dbReference>
<comment type="caution">
    <text evidence="1">The sequence shown here is derived from an EMBL/GenBank/DDBJ whole genome shotgun (WGS) entry which is preliminary data.</text>
</comment>
<gene>
    <name evidence="1" type="ORF">MKP09_01110</name>
</gene>
<evidence type="ECO:0000313" key="1">
    <source>
        <dbReference type="EMBL" id="MCH5596622.1"/>
    </source>
</evidence>
<accession>A0ABS9SE32</accession>
<sequence length="136" mass="15795">MPNTGVNNSSFSIGGNYNLSPKLNVDAKLTYNREYSDNYPTIGYGPPNILYNLILWIGTDVDITDLKNYWLPGQEGLQQRNYNLSWYNNPYFVAYEYLNGYKKNNAFGQITFDYKFTKDLSLKFRNGSTNIRKIQI</sequence>
<reference evidence="1 2" key="1">
    <citation type="submission" date="2022-02" db="EMBL/GenBank/DDBJ databases">
        <authorList>
            <person name="Min J."/>
        </authorList>
    </citation>
    <scope>NUCLEOTIDE SEQUENCE [LARGE SCALE GENOMIC DNA]</scope>
    <source>
        <strain evidence="1 2">GR10-1</strain>
    </source>
</reference>
<name>A0ABS9SE32_9BACT</name>
<organism evidence="1 2">
    <name type="scientific">Niabella ginsengisoli</name>
    <dbReference type="NCBI Taxonomy" id="522298"/>
    <lineage>
        <taxon>Bacteria</taxon>
        <taxon>Pseudomonadati</taxon>
        <taxon>Bacteroidota</taxon>
        <taxon>Chitinophagia</taxon>
        <taxon>Chitinophagales</taxon>
        <taxon>Chitinophagaceae</taxon>
        <taxon>Niabella</taxon>
    </lineage>
</organism>
<protein>
    <recommendedName>
        <fullName evidence="3">Outer membrane protein beta-barrel domain-containing protein</fullName>
    </recommendedName>
</protein>
<evidence type="ECO:0000313" key="2">
    <source>
        <dbReference type="Proteomes" id="UP001202248"/>
    </source>
</evidence>
<keyword evidence="2" id="KW-1185">Reference proteome</keyword>